<dbReference type="EMBL" id="JBHSEL010000124">
    <property type="protein sequence ID" value="MFC4626287.1"/>
    <property type="molecule type" value="Genomic_DNA"/>
</dbReference>
<protein>
    <submittedName>
        <fullName evidence="3">TIGR02186 family protein</fullName>
    </submittedName>
</protein>
<evidence type="ECO:0000313" key="4">
    <source>
        <dbReference type="Proteomes" id="UP001596042"/>
    </source>
</evidence>
<keyword evidence="1" id="KW-1133">Transmembrane helix</keyword>
<keyword evidence="1" id="KW-0472">Membrane</keyword>
<evidence type="ECO:0000256" key="2">
    <source>
        <dbReference type="SAM" id="SignalP"/>
    </source>
</evidence>
<comment type="caution">
    <text evidence="3">The sequence shown here is derived from an EMBL/GenBank/DDBJ whole genome shotgun (WGS) entry which is preliminary data.</text>
</comment>
<dbReference type="RefSeq" id="WP_374831138.1">
    <property type="nucleotide sequence ID" value="NZ_JBHEEZ010000007.1"/>
</dbReference>
<dbReference type="NCBIfam" id="TIGR02186">
    <property type="entry name" value="alph_Pro_TM"/>
    <property type="match status" value="1"/>
</dbReference>
<reference evidence="4" key="1">
    <citation type="journal article" date="2019" name="Int. J. Syst. Evol. Microbiol.">
        <title>The Global Catalogue of Microorganisms (GCM) 10K type strain sequencing project: providing services to taxonomists for standard genome sequencing and annotation.</title>
        <authorList>
            <consortium name="The Broad Institute Genomics Platform"/>
            <consortium name="The Broad Institute Genome Sequencing Center for Infectious Disease"/>
            <person name="Wu L."/>
            <person name="Ma J."/>
        </authorList>
    </citation>
    <scope>NUCLEOTIDE SEQUENCE [LARGE SCALE GENOMIC DNA]</scope>
    <source>
        <strain evidence="4">CGMCC 1.15731</strain>
    </source>
</reference>
<dbReference type="Pfam" id="PF09608">
    <property type="entry name" value="Alph_Pro_TM"/>
    <property type="match status" value="1"/>
</dbReference>
<evidence type="ECO:0000256" key="1">
    <source>
        <dbReference type="SAM" id="Phobius"/>
    </source>
</evidence>
<feature type="signal peptide" evidence="2">
    <location>
        <begin position="1"/>
        <end position="21"/>
    </location>
</feature>
<feature type="transmembrane region" description="Helical" evidence="1">
    <location>
        <begin position="242"/>
        <end position="263"/>
    </location>
</feature>
<gene>
    <name evidence="3" type="ORF">ACFO1V_13925</name>
</gene>
<dbReference type="Proteomes" id="UP001596042">
    <property type="component" value="Unassembled WGS sequence"/>
</dbReference>
<accession>A0ABV9H7R5</accession>
<keyword evidence="1" id="KW-0812">Transmembrane</keyword>
<keyword evidence="2" id="KW-0732">Signal</keyword>
<proteinExistence type="predicted"/>
<sequence length="266" mass="29248">MRGALLLSVLFMSLLGAAAQAQDTGPAGPLPEETIEIGLSTETIAITSNFRGTDLTIFGALDNTDPLVQRQGRYDIVVILQGPARDLVVREKERYLGVWVNAASETFVGVPLSYLLASTRNLRDIGDEKTFRQLAVGVENFYLNPIDPASLSGNIPKFGNELRRLKIAQGLYSQNVGGVEFVSRTLFRATLTLPANVPVGRHRARALLFRNGMFVREANAHLEIVKAGLEQSIYNAAHQHSLLYGLFAVFLAVFTGWFGRILFKKD</sequence>
<evidence type="ECO:0000313" key="3">
    <source>
        <dbReference type="EMBL" id="MFC4626287.1"/>
    </source>
</evidence>
<organism evidence="3 4">
    <name type="scientific">Daeguia caeni</name>
    <dbReference type="NCBI Taxonomy" id="439612"/>
    <lineage>
        <taxon>Bacteria</taxon>
        <taxon>Pseudomonadati</taxon>
        <taxon>Pseudomonadota</taxon>
        <taxon>Alphaproteobacteria</taxon>
        <taxon>Hyphomicrobiales</taxon>
        <taxon>Brucellaceae</taxon>
        <taxon>Daeguia</taxon>
    </lineage>
</organism>
<keyword evidence="4" id="KW-1185">Reference proteome</keyword>
<dbReference type="InterPro" id="IPR019088">
    <property type="entry name" value="CHP02186-rel_TM"/>
</dbReference>
<name>A0ABV9H7R5_9HYPH</name>
<feature type="chain" id="PRO_5045259476" evidence="2">
    <location>
        <begin position="22"/>
        <end position="266"/>
    </location>
</feature>